<keyword evidence="2" id="KW-1185">Reference proteome</keyword>
<evidence type="ECO:0000313" key="1">
    <source>
        <dbReference type="EMBL" id="CAI2191268.1"/>
    </source>
</evidence>
<accession>A0A9W4WW71</accession>
<evidence type="ECO:0000313" key="2">
    <source>
        <dbReference type="Proteomes" id="UP001153678"/>
    </source>
</evidence>
<reference evidence="1" key="1">
    <citation type="submission" date="2022-08" db="EMBL/GenBank/DDBJ databases">
        <authorList>
            <person name="Kallberg Y."/>
            <person name="Tangrot J."/>
            <person name="Rosling A."/>
        </authorList>
    </citation>
    <scope>NUCLEOTIDE SEQUENCE</scope>
    <source>
        <strain evidence="1">Wild A</strain>
    </source>
</reference>
<gene>
    <name evidence="1" type="ORF">FWILDA_LOCUS14988</name>
</gene>
<feature type="non-terminal residue" evidence="1">
    <location>
        <position position="79"/>
    </location>
</feature>
<dbReference type="PANTHER" id="PTHR46954">
    <property type="entry name" value="C2H2-TYPE DOMAIN-CONTAINING PROTEIN"/>
    <property type="match status" value="1"/>
</dbReference>
<dbReference type="AlphaFoldDB" id="A0A9W4WW71"/>
<dbReference type="OrthoDB" id="2396850at2759"/>
<dbReference type="PANTHER" id="PTHR46954:SF1">
    <property type="entry name" value="C2H2-TYPE DOMAIN-CONTAINING PROTEIN"/>
    <property type="match status" value="1"/>
</dbReference>
<comment type="caution">
    <text evidence="1">The sequence shown here is derived from an EMBL/GenBank/DDBJ whole genome shotgun (WGS) entry which is preliminary data.</text>
</comment>
<sequence length="79" mass="9475">MQDLKRLTLDSQYNDILKTDREIRPIWILLVDGELNENPKHLKNIKTYCQLFQKFDLDYLIVQTHILGQSKCNPVEREM</sequence>
<organism evidence="1 2">
    <name type="scientific">Funneliformis geosporum</name>
    <dbReference type="NCBI Taxonomy" id="1117311"/>
    <lineage>
        <taxon>Eukaryota</taxon>
        <taxon>Fungi</taxon>
        <taxon>Fungi incertae sedis</taxon>
        <taxon>Mucoromycota</taxon>
        <taxon>Glomeromycotina</taxon>
        <taxon>Glomeromycetes</taxon>
        <taxon>Glomerales</taxon>
        <taxon>Glomeraceae</taxon>
        <taxon>Funneliformis</taxon>
    </lineage>
</organism>
<name>A0A9W4WW71_9GLOM</name>
<dbReference type="Proteomes" id="UP001153678">
    <property type="component" value="Unassembled WGS sequence"/>
</dbReference>
<proteinExistence type="predicted"/>
<dbReference type="EMBL" id="CAMKVN010007262">
    <property type="protein sequence ID" value="CAI2191268.1"/>
    <property type="molecule type" value="Genomic_DNA"/>
</dbReference>
<protein>
    <submittedName>
        <fullName evidence="1">177_t:CDS:1</fullName>
    </submittedName>
</protein>